<feature type="domain" description="UPF0033" evidence="2">
    <location>
        <begin position="6"/>
        <end position="30"/>
    </location>
</feature>
<dbReference type="AlphaFoldDB" id="A0A9Q3UND9"/>
<evidence type="ECO:0000259" key="2">
    <source>
        <dbReference type="PROSITE" id="PS01148"/>
    </source>
</evidence>
<keyword evidence="4" id="KW-1185">Reference proteome</keyword>
<sequence length="84" mass="9474">MDTTFLDARGLNCPLPLLKTRQALRGLAPGALLEVAATDAGSARDIPEYLRQSPHELVRRQDDDREYRFLIRRGEEGQGPERGR</sequence>
<dbReference type="SUPFAM" id="SSF64307">
    <property type="entry name" value="SirA-like"/>
    <property type="match status" value="1"/>
</dbReference>
<dbReference type="PANTHER" id="PTHR33279">
    <property type="entry name" value="SULFUR CARRIER PROTEIN YEDF-RELATED"/>
    <property type="match status" value="1"/>
</dbReference>
<dbReference type="RefSeq" id="WP_204429141.1">
    <property type="nucleotide sequence ID" value="NZ_ARXL01000138.1"/>
</dbReference>
<protein>
    <submittedName>
        <fullName evidence="3">Sulfurtransferase TusA family protein</fullName>
    </submittedName>
</protein>
<evidence type="ECO:0000313" key="4">
    <source>
        <dbReference type="Proteomes" id="UP001108027"/>
    </source>
</evidence>
<dbReference type="InterPro" id="IPR001455">
    <property type="entry name" value="TusA-like"/>
</dbReference>
<comment type="similarity">
    <text evidence="1">Belongs to the sulfur carrier protein TusA family.</text>
</comment>
<gene>
    <name evidence="3" type="ORF">LL252_08695</name>
</gene>
<comment type="caution">
    <text evidence="3">The sequence shown here is derived from an EMBL/GenBank/DDBJ whole genome shotgun (WGS) entry which is preliminary data.</text>
</comment>
<proteinExistence type="inferred from homology"/>
<dbReference type="Pfam" id="PF01206">
    <property type="entry name" value="TusA"/>
    <property type="match status" value="1"/>
</dbReference>
<dbReference type="EMBL" id="JAJGNA010000008">
    <property type="protein sequence ID" value="MCC4308649.1"/>
    <property type="molecule type" value="Genomic_DNA"/>
</dbReference>
<dbReference type="PANTHER" id="PTHR33279:SF6">
    <property type="entry name" value="SULFUR CARRIER PROTEIN YEDF-RELATED"/>
    <property type="match status" value="1"/>
</dbReference>
<dbReference type="PROSITE" id="PS01148">
    <property type="entry name" value="UPF0033"/>
    <property type="match status" value="1"/>
</dbReference>
<organism evidence="3 4">
    <name type="scientific">Alloalcanivorax marinus</name>
    <dbReference type="NCBI Taxonomy" id="1177169"/>
    <lineage>
        <taxon>Bacteria</taxon>
        <taxon>Pseudomonadati</taxon>
        <taxon>Pseudomonadota</taxon>
        <taxon>Gammaproteobacteria</taxon>
        <taxon>Oceanospirillales</taxon>
        <taxon>Alcanivoracaceae</taxon>
        <taxon>Alloalcanivorax</taxon>
    </lineage>
</organism>
<evidence type="ECO:0000256" key="1">
    <source>
        <dbReference type="ARBA" id="ARBA00008984"/>
    </source>
</evidence>
<reference evidence="3" key="1">
    <citation type="submission" date="2021-10" db="EMBL/GenBank/DDBJ databases">
        <title>The diversity and Nitrogen Metabolism of Culturable Nitrate-Utilizing Bacteria Within the Oxygen Minimum Zone of the Changjiang (Yangtze River)Estuary.</title>
        <authorList>
            <person name="Zhang D."/>
            <person name="Zheng J."/>
            <person name="Liu S."/>
            <person name="He W."/>
        </authorList>
    </citation>
    <scope>NUCLEOTIDE SEQUENCE</scope>
    <source>
        <strain evidence="3">FXH-223</strain>
    </source>
</reference>
<dbReference type="CDD" id="cd00291">
    <property type="entry name" value="SirA_YedF_YeeD"/>
    <property type="match status" value="1"/>
</dbReference>
<dbReference type="Gene3D" id="3.30.110.40">
    <property type="entry name" value="TusA-like domain"/>
    <property type="match status" value="1"/>
</dbReference>
<name>A0A9Q3UND9_9GAMM</name>
<evidence type="ECO:0000313" key="3">
    <source>
        <dbReference type="EMBL" id="MCC4308649.1"/>
    </source>
</evidence>
<dbReference type="Proteomes" id="UP001108027">
    <property type="component" value="Unassembled WGS sequence"/>
</dbReference>
<accession>A0A9Q3UND9</accession>
<dbReference type="InterPro" id="IPR036868">
    <property type="entry name" value="TusA-like_sf"/>
</dbReference>